<evidence type="ECO:0000256" key="3">
    <source>
        <dbReference type="PIRSR" id="PIRSR603782-1"/>
    </source>
</evidence>
<dbReference type="PANTHER" id="PTHR12151">
    <property type="entry name" value="ELECTRON TRANSPORT PROTIN SCO1/SENC FAMILY MEMBER"/>
    <property type="match status" value="1"/>
</dbReference>
<reference evidence="6" key="1">
    <citation type="submission" date="2016-02" db="EMBL/GenBank/DDBJ databases">
        <title>Genome sequence of Bacillus trypoxylicola KCTC 13244(T).</title>
        <authorList>
            <person name="Jeong H."/>
            <person name="Park S.-H."/>
            <person name="Choi S.-K."/>
        </authorList>
    </citation>
    <scope>NUCLEOTIDE SEQUENCE [LARGE SCALE GENOMIC DNA]</scope>
    <source>
        <strain evidence="6">KCTC 13244</strain>
    </source>
</reference>
<keyword evidence="2 3" id="KW-0186">Copper</keyword>
<feature type="disulfide bond" description="Redox-active" evidence="4">
    <location>
        <begin position="68"/>
        <end position="72"/>
    </location>
</feature>
<evidence type="ECO:0000313" key="7">
    <source>
        <dbReference type="Proteomes" id="UP000075806"/>
    </source>
</evidence>
<dbReference type="AlphaFoldDB" id="A0A162EE88"/>
<feature type="binding site" evidence="3">
    <location>
        <position position="72"/>
    </location>
    <ligand>
        <name>Cu cation</name>
        <dbReference type="ChEBI" id="CHEBI:23378"/>
    </ligand>
</feature>
<comment type="caution">
    <text evidence="6">The sequence shown here is derived from an EMBL/GenBank/DDBJ whole genome shotgun (WGS) entry which is preliminary data.</text>
</comment>
<keyword evidence="4" id="KW-1015">Disulfide bond</keyword>
<evidence type="ECO:0000256" key="2">
    <source>
        <dbReference type="ARBA" id="ARBA00023008"/>
    </source>
</evidence>
<keyword evidence="3" id="KW-0479">Metal-binding</keyword>
<dbReference type="GO" id="GO:0046872">
    <property type="term" value="F:metal ion binding"/>
    <property type="evidence" value="ECO:0007669"/>
    <property type="project" value="UniProtKB-KW"/>
</dbReference>
<gene>
    <name evidence="6" type="ORF">AZF04_06285</name>
</gene>
<dbReference type="Proteomes" id="UP000075806">
    <property type="component" value="Unassembled WGS sequence"/>
</dbReference>
<evidence type="ECO:0000313" key="6">
    <source>
        <dbReference type="EMBL" id="KYG32366.1"/>
    </source>
</evidence>
<dbReference type="CDD" id="cd02968">
    <property type="entry name" value="SCO"/>
    <property type="match status" value="1"/>
</dbReference>
<feature type="binding site" evidence="3">
    <location>
        <position position="158"/>
    </location>
    <ligand>
        <name>Cu cation</name>
        <dbReference type="ChEBI" id="CHEBI:23378"/>
    </ligand>
</feature>
<dbReference type="InterPro" id="IPR013766">
    <property type="entry name" value="Thioredoxin_domain"/>
</dbReference>
<evidence type="ECO:0000256" key="4">
    <source>
        <dbReference type="PIRSR" id="PIRSR603782-2"/>
    </source>
</evidence>
<feature type="domain" description="Thioredoxin" evidence="5">
    <location>
        <begin position="30"/>
        <end position="194"/>
    </location>
</feature>
<dbReference type="Pfam" id="PF02630">
    <property type="entry name" value="SCO1-SenC"/>
    <property type="match status" value="1"/>
</dbReference>
<evidence type="ECO:0000259" key="5">
    <source>
        <dbReference type="PROSITE" id="PS51352"/>
    </source>
</evidence>
<dbReference type="EMBL" id="LTAO01000012">
    <property type="protein sequence ID" value="KYG32366.1"/>
    <property type="molecule type" value="Genomic_DNA"/>
</dbReference>
<dbReference type="Gene3D" id="3.40.30.10">
    <property type="entry name" value="Glutaredoxin"/>
    <property type="match status" value="1"/>
</dbReference>
<dbReference type="STRING" id="519424.AZF04_06285"/>
<dbReference type="PANTHER" id="PTHR12151:SF25">
    <property type="entry name" value="LINALOOL DEHYDRATASE_ISOMERASE DOMAIN-CONTAINING PROTEIN"/>
    <property type="match status" value="1"/>
</dbReference>
<dbReference type="InterPro" id="IPR003782">
    <property type="entry name" value="SCO1/SenC"/>
</dbReference>
<dbReference type="PROSITE" id="PS51352">
    <property type="entry name" value="THIOREDOXIN_2"/>
    <property type="match status" value="1"/>
</dbReference>
<comment type="similarity">
    <text evidence="1">Belongs to the SCO1/2 family.</text>
</comment>
<feature type="binding site" evidence="3">
    <location>
        <position position="68"/>
    </location>
    <ligand>
        <name>Cu cation</name>
        <dbReference type="ChEBI" id="CHEBI:23378"/>
    </ligand>
</feature>
<protein>
    <submittedName>
        <fullName evidence="6">Transporter</fullName>
    </submittedName>
</protein>
<dbReference type="RefSeq" id="WP_061948635.1">
    <property type="nucleotide sequence ID" value="NZ_LTAO01000012.1"/>
</dbReference>
<dbReference type="InterPro" id="IPR036249">
    <property type="entry name" value="Thioredoxin-like_sf"/>
</dbReference>
<keyword evidence="7" id="KW-1185">Reference proteome</keyword>
<name>A0A162EE88_9BACI</name>
<accession>A0A162EE88</accession>
<dbReference type="OrthoDB" id="9811998at2"/>
<dbReference type="PROSITE" id="PS51257">
    <property type="entry name" value="PROKAR_LIPOPROTEIN"/>
    <property type="match status" value="1"/>
</dbReference>
<dbReference type="SUPFAM" id="SSF52833">
    <property type="entry name" value="Thioredoxin-like"/>
    <property type="match status" value="1"/>
</dbReference>
<sequence length="197" mass="22493">MKKLIFITMVLFLSGCGWMYELGSSSSEGYEFEGSMPEFTFTDHNNEAFGTEQLEGQYYLANMIFTYCATVCPTMTPNMQRLQETLEGDGVELQFVSFTVDPVRDTPDHLKQYGSNVGANLETWHFLSGYEIEELAALSNEAFSAIVQEDKENDDIIHSTQFYLINKEGQVIRKYSGLQPNQEPIIEDIKRTIENEM</sequence>
<proteinExistence type="inferred from homology"/>
<organism evidence="6 7">
    <name type="scientific">Alkalihalobacillus trypoxylicola</name>
    <dbReference type="NCBI Taxonomy" id="519424"/>
    <lineage>
        <taxon>Bacteria</taxon>
        <taxon>Bacillati</taxon>
        <taxon>Bacillota</taxon>
        <taxon>Bacilli</taxon>
        <taxon>Bacillales</taxon>
        <taxon>Bacillaceae</taxon>
        <taxon>Alkalihalobacillus</taxon>
    </lineage>
</organism>
<evidence type="ECO:0000256" key="1">
    <source>
        <dbReference type="ARBA" id="ARBA00010996"/>
    </source>
</evidence>